<feature type="compositionally biased region" description="Polar residues" evidence="1">
    <location>
        <begin position="28"/>
        <end position="40"/>
    </location>
</feature>
<protein>
    <submittedName>
        <fullName evidence="2">Uncharacterized protein</fullName>
    </submittedName>
</protein>
<accession>A0AAW2UJ32</accession>
<gene>
    <name evidence="2" type="ORF">Slati_3499600</name>
</gene>
<sequence length="66" mass="7398">MLEWFCKKSETGMRKEEKMERALEMGSYQKTVSTRSTSGATKARGRQDGYCSRLTIAAFAIITATP</sequence>
<feature type="region of interest" description="Disordered" evidence="1">
    <location>
        <begin position="24"/>
        <end position="45"/>
    </location>
</feature>
<organism evidence="2">
    <name type="scientific">Sesamum latifolium</name>
    <dbReference type="NCBI Taxonomy" id="2727402"/>
    <lineage>
        <taxon>Eukaryota</taxon>
        <taxon>Viridiplantae</taxon>
        <taxon>Streptophyta</taxon>
        <taxon>Embryophyta</taxon>
        <taxon>Tracheophyta</taxon>
        <taxon>Spermatophyta</taxon>
        <taxon>Magnoliopsida</taxon>
        <taxon>eudicotyledons</taxon>
        <taxon>Gunneridae</taxon>
        <taxon>Pentapetalae</taxon>
        <taxon>asterids</taxon>
        <taxon>lamiids</taxon>
        <taxon>Lamiales</taxon>
        <taxon>Pedaliaceae</taxon>
        <taxon>Sesamum</taxon>
    </lineage>
</organism>
<dbReference type="EMBL" id="JACGWN010000012">
    <property type="protein sequence ID" value="KAL0416677.1"/>
    <property type="molecule type" value="Genomic_DNA"/>
</dbReference>
<evidence type="ECO:0000313" key="2">
    <source>
        <dbReference type="EMBL" id="KAL0416677.1"/>
    </source>
</evidence>
<comment type="caution">
    <text evidence="2">The sequence shown here is derived from an EMBL/GenBank/DDBJ whole genome shotgun (WGS) entry which is preliminary data.</text>
</comment>
<evidence type="ECO:0000256" key="1">
    <source>
        <dbReference type="SAM" id="MobiDB-lite"/>
    </source>
</evidence>
<name>A0AAW2UJ32_9LAMI</name>
<proteinExistence type="predicted"/>
<reference evidence="2" key="2">
    <citation type="journal article" date="2024" name="Plant">
        <title>Genomic evolution and insights into agronomic trait innovations of Sesamum species.</title>
        <authorList>
            <person name="Miao H."/>
            <person name="Wang L."/>
            <person name="Qu L."/>
            <person name="Liu H."/>
            <person name="Sun Y."/>
            <person name="Le M."/>
            <person name="Wang Q."/>
            <person name="Wei S."/>
            <person name="Zheng Y."/>
            <person name="Lin W."/>
            <person name="Duan Y."/>
            <person name="Cao H."/>
            <person name="Xiong S."/>
            <person name="Wang X."/>
            <person name="Wei L."/>
            <person name="Li C."/>
            <person name="Ma Q."/>
            <person name="Ju M."/>
            <person name="Zhao R."/>
            <person name="Li G."/>
            <person name="Mu C."/>
            <person name="Tian Q."/>
            <person name="Mei H."/>
            <person name="Zhang T."/>
            <person name="Gao T."/>
            <person name="Zhang H."/>
        </authorList>
    </citation>
    <scope>NUCLEOTIDE SEQUENCE</scope>
    <source>
        <strain evidence="2">KEN1</strain>
    </source>
</reference>
<reference evidence="2" key="1">
    <citation type="submission" date="2020-06" db="EMBL/GenBank/DDBJ databases">
        <authorList>
            <person name="Li T."/>
            <person name="Hu X."/>
            <person name="Zhang T."/>
            <person name="Song X."/>
            <person name="Zhang H."/>
            <person name="Dai N."/>
            <person name="Sheng W."/>
            <person name="Hou X."/>
            <person name="Wei L."/>
        </authorList>
    </citation>
    <scope>NUCLEOTIDE SEQUENCE</scope>
    <source>
        <strain evidence="2">KEN1</strain>
        <tissue evidence="2">Leaf</tissue>
    </source>
</reference>
<dbReference type="AlphaFoldDB" id="A0AAW2UJ32"/>